<organism evidence="1 2">
    <name type="scientific">Trichostrongylus colubriformis</name>
    <name type="common">Black scour worm</name>
    <dbReference type="NCBI Taxonomy" id="6319"/>
    <lineage>
        <taxon>Eukaryota</taxon>
        <taxon>Metazoa</taxon>
        <taxon>Ecdysozoa</taxon>
        <taxon>Nematoda</taxon>
        <taxon>Chromadorea</taxon>
        <taxon>Rhabditida</taxon>
        <taxon>Rhabditina</taxon>
        <taxon>Rhabditomorpha</taxon>
        <taxon>Strongyloidea</taxon>
        <taxon>Trichostrongylidae</taxon>
        <taxon>Trichostrongylus</taxon>
    </lineage>
</organism>
<evidence type="ECO:0000313" key="1">
    <source>
        <dbReference type="EMBL" id="KAK5982944.1"/>
    </source>
</evidence>
<name>A0AAN8FSX4_TRICO</name>
<dbReference type="AlphaFoldDB" id="A0AAN8FSX4"/>
<accession>A0AAN8FSX4</accession>
<feature type="non-terminal residue" evidence="1">
    <location>
        <position position="1"/>
    </location>
</feature>
<keyword evidence="2" id="KW-1185">Reference proteome</keyword>
<proteinExistence type="predicted"/>
<gene>
    <name evidence="1" type="ORF">GCK32_017529</name>
</gene>
<protein>
    <submittedName>
        <fullName evidence="1">Uncharacterized protein</fullName>
    </submittedName>
</protein>
<dbReference type="Proteomes" id="UP001331761">
    <property type="component" value="Unassembled WGS sequence"/>
</dbReference>
<sequence>NFLFQAEQAIATESRITWHTFFCLSTEISVYVTYSSF</sequence>
<evidence type="ECO:0000313" key="2">
    <source>
        <dbReference type="Proteomes" id="UP001331761"/>
    </source>
</evidence>
<comment type="caution">
    <text evidence="1">The sequence shown here is derived from an EMBL/GenBank/DDBJ whole genome shotgun (WGS) entry which is preliminary data.</text>
</comment>
<reference evidence="1 2" key="1">
    <citation type="submission" date="2019-10" db="EMBL/GenBank/DDBJ databases">
        <title>Assembly and Annotation for the nematode Trichostrongylus colubriformis.</title>
        <authorList>
            <person name="Martin J."/>
        </authorList>
    </citation>
    <scope>NUCLEOTIDE SEQUENCE [LARGE SCALE GENOMIC DNA]</scope>
    <source>
        <strain evidence="1">G859</strain>
        <tissue evidence="1">Whole worm</tissue>
    </source>
</reference>
<dbReference type="EMBL" id="WIXE01004540">
    <property type="protein sequence ID" value="KAK5982944.1"/>
    <property type="molecule type" value="Genomic_DNA"/>
</dbReference>